<dbReference type="EMBL" id="LAZR01000483">
    <property type="protein sequence ID" value="KKN67142.1"/>
    <property type="molecule type" value="Genomic_DNA"/>
</dbReference>
<dbReference type="AlphaFoldDB" id="A0A0F9SWZ0"/>
<name>A0A0F9SWZ0_9ZZZZ</name>
<sequence>MDNAEFGRLIKTLKNQKDVDGLFELIEKYIDAQFISKQKVMAAIKEALFENENTASTGNIAIFTEEIVIGISDNLGIDRKHLGKEQEKEVK</sequence>
<gene>
    <name evidence="1" type="ORF">LCGC14_0464890</name>
</gene>
<organism evidence="1">
    <name type="scientific">marine sediment metagenome</name>
    <dbReference type="NCBI Taxonomy" id="412755"/>
    <lineage>
        <taxon>unclassified sequences</taxon>
        <taxon>metagenomes</taxon>
        <taxon>ecological metagenomes</taxon>
    </lineage>
</organism>
<evidence type="ECO:0000313" key="1">
    <source>
        <dbReference type="EMBL" id="KKN67142.1"/>
    </source>
</evidence>
<accession>A0A0F9SWZ0</accession>
<comment type="caution">
    <text evidence="1">The sequence shown here is derived from an EMBL/GenBank/DDBJ whole genome shotgun (WGS) entry which is preliminary data.</text>
</comment>
<protein>
    <submittedName>
        <fullName evidence="1">Uncharacterized protein</fullName>
    </submittedName>
</protein>
<proteinExistence type="predicted"/>
<reference evidence="1" key="1">
    <citation type="journal article" date="2015" name="Nature">
        <title>Complex archaea that bridge the gap between prokaryotes and eukaryotes.</title>
        <authorList>
            <person name="Spang A."/>
            <person name="Saw J.H."/>
            <person name="Jorgensen S.L."/>
            <person name="Zaremba-Niedzwiedzka K."/>
            <person name="Martijn J."/>
            <person name="Lind A.E."/>
            <person name="van Eijk R."/>
            <person name="Schleper C."/>
            <person name="Guy L."/>
            <person name="Ettema T.J."/>
        </authorList>
    </citation>
    <scope>NUCLEOTIDE SEQUENCE</scope>
</reference>